<proteinExistence type="predicted"/>
<gene>
    <name evidence="2" type="ORF">L210DRAFT_2177364</name>
    <name evidence="1" type="ORF">L210DRAFT_2556892</name>
</gene>
<evidence type="ECO:0000313" key="1">
    <source>
        <dbReference type="EMBL" id="KAF8416283.1"/>
    </source>
</evidence>
<dbReference type="PROSITE" id="PS51257">
    <property type="entry name" value="PROKAR_LIPOPROTEIN"/>
    <property type="match status" value="1"/>
</dbReference>
<organism evidence="1 3">
    <name type="scientific">Boletus edulis BED1</name>
    <dbReference type="NCBI Taxonomy" id="1328754"/>
    <lineage>
        <taxon>Eukaryota</taxon>
        <taxon>Fungi</taxon>
        <taxon>Dikarya</taxon>
        <taxon>Basidiomycota</taxon>
        <taxon>Agaricomycotina</taxon>
        <taxon>Agaricomycetes</taxon>
        <taxon>Agaricomycetidae</taxon>
        <taxon>Boletales</taxon>
        <taxon>Boletineae</taxon>
        <taxon>Boletaceae</taxon>
        <taxon>Boletoideae</taxon>
        <taxon>Boletus</taxon>
    </lineage>
</organism>
<protein>
    <submittedName>
        <fullName evidence="1">Uncharacterized protein</fullName>
    </submittedName>
</protein>
<dbReference type="EMBL" id="WHUW01000264">
    <property type="protein sequence ID" value="KAF8416283.1"/>
    <property type="molecule type" value="Genomic_DNA"/>
</dbReference>
<reference evidence="1" key="2">
    <citation type="journal article" date="2020" name="Nat. Commun.">
        <title>Large-scale genome sequencing of mycorrhizal fungi provides insights into the early evolution of symbiotic traits.</title>
        <authorList>
            <person name="Miyauchi S."/>
            <person name="Kiss E."/>
            <person name="Kuo A."/>
            <person name="Drula E."/>
            <person name="Kohler A."/>
            <person name="Sanchez-Garcia M."/>
            <person name="Morin E."/>
            <person name="Andreopoulos B."/>
            <person name="Barry K.W."/>
            <person name="Bonito G."/>
            <person name="Buee M."/>
            <person name="Carver A."/>
            <person name="Chen C."/>
            <person name="Cichocki N."/>
            <person name="Clum A."/>
            <person name="Culley D."/>
            <person name="Crous P.W."/>
            <person name="Fauchery L."/>
            <person name="Girlanda M."/>
            <person name="Hayes R.D."/>
            <person name="Keri Z."/>
            <person name="LaButti K."/>
            <person name="Lipzen A."/>
            <person name="Lombard V."/>
            <person name="Magnuson J."/>
            <person name="Maillard F."/>
            <person name="Murat C."/>
            <person name="Nolan M."/>
            <person name="Ohm R.A."/>
            <person name="Pangilinan J."/>
            <person name="Pereira M.F."/>
            <person name="Perotto S."/>
            <person name="Peter M."/>
            <person name="Pfister S."/>
            <person name="Riley R."/>
            <person name="Sitrit Y."/>
            <person name="Stielow J.B."/>
            <person name="Szollosi G."/>
            <person name="Zifcakova L."/>
            <person name="Stursova M."/>
            <person name="Spatafora J.W."/>
            <person name="Tedersoo L."/>
            <person name="Vaario L.M."/>
            <person name="Yamada A."/>
            <person name="Yan M."/>
            <person name="Wang P."/>
            <person name="Xu J."/>
            <person name="Bruns T."/>
            <person name="Baldrian P."/>
            <person name="Vilgalys R."/>
            <person name="Dunand C."/>
            <person name="Henrissat B."/>
            <person name="Grigoriev I.V."/>
            <person name="Hibbett D."/>
            <person name="Nagy L.G."/>
            <person name="Martin F.M."/>
        </authorList>
    </citation>
    <scope>NUCLEOTIDE SEQUENCE</scope>
    <source>
        <strain evidence="1">BED1</strain>
    </source>
</reference>
<reference evidence="1" key="1">
    <citation type="submission" date="2019-10" db="EMBL/GenBank/DDBJ databases">
        <authorList>
            <consortium name="DOE Joint Genome Institute"/>
            <person name="Kuo A."/>
            <person name="Miyauchi S."/>
            <person name="Kiss E."/>
            <person name="Drula E."/>
            <person name="Kohler A."/>
            <person name="Sanchez-Garcia M."/>
            <person name="Andreopoulos B."/>
            <person name="Barry K.W."/>
            <person name="Bonito G."/>
            <person name="Buee M."/>
            <person name="Carver A."/>
            <person name="Chen C."/>
            <person name="Cichocki N."/>
            <person name="Clum A."/>
            <person name="Culley D."/>
            <person name="Crous P.W."/>
            <person name="Fauchery L."/>
            <person name="Girlanda M."/>
            <person name="Hayes R."/>
            <person name="Keri Z."/>
            <person name="LaButti K."/>
            <person name="Lipzen A."/>
            <person name="Lombard V."/>
            <person name="Magnuson J."/>
            <person name="Maillard F."/>
            <person name="Morin E."/>
            <person name="Murat C."/>
            <person name="Nolan M."/>
            <person name="Ohm R."/>
            <person name="Pangilinan J."/>
            <person name="Pereira M."/>
            <person name="Perotto S."/>
            <person name="Peter M."/>
            <person name="Riley R."/>
            <person name="Sitrit Y."/>
            <person name="Stielow B."/>
            <person name="Szollosi G."/>
            <person name="Zifcakova L."/>
            <person name="Stursova M."/>
            <person name="Spatafora J.W."/>
            <person name="Tedersoo L."/>
            <person name="Vaario L.-M."/>
            <person name="Yamada A."/>
            <person name="Yan M."/>
            <person name="Wang P."/>
            <person name="Xu J."/>
            <person name="Bruns T."/>
            <person name="Baldrian P."/>
            <person name="Vilgalys R."/>
            <person name="Henrissat B."/>
            <person name="Grigoriev I.V."/>
            <person name="Hibbett D."/>
            <person name="Nagy L.G."/>
            <person name="Martin F.M."/>
        </authorList>
    </citation>
    <scope>NUCLEOTIDE SEQUENCE</scope>
    <source>
        <strain evidence="1">BED1</strain>
    </source>
</reference>
<evidence type="ECO:0000313" key="2">
    <source>
        <dbReference type="EMBL" id="KAF8439750.1"/>
    </source>
</evidence>
<dbReference type="AlphaFoldDB" id="A0AAD4BBU7"/>
<accession>A0AAD4BBU7</accession>
<comment type="caution">
    <text evidence="1">The sequence shown here is derived from an EMBL/GenBank/DDBJ whole genome shotgun (WGS) entry which is preliminary data.</text>
</comment>
<evidence type="ECO:0000313" key="3">
    <source>
        <dbReference type="Proteomes" id="UP001194468"/>
    </source>
</evidence>
<dbReference type="EMBL" id="WHUW01000013">
    <property type="protein sequence ID" value="KAF8439750.1"/>
    <property type="molecule type" value="Genomic_DNA"/>
</dbReference>
<sequence length="94" mass="10374">MPTTRARVTISDLNWSHKLEPASFTAMHWLGLSCLEATGIALTLVGICVANPVWRSDTSGQLMNLRVADTRYLPSRLPSYATGVYENADRQGHN</sequence>
<dbReference type="Proteomes" id="UP001194468">
    <property type="component" value="Unassembled WGS sequence"/>
</dbReference>
<keyword evidence="3" id="KW-1185">Reference proteome</keyword>
<name>A0AAD4BBU7_BOLED</name>